<keyword evidence="8" id="KW-1185">Reference proteome</keyword>
<accession>A0A917V5E9</accession>
<keyword evidence="5" id="KW-0732">Signal</keyword>
<dbReference type="EMBL" id="BMMF01000008">
    <property type="protein sequence ID" value="GGK39218.1"/>
    <property type="molecule type" value="Genomic_DNA"/>
</dbReference>
<protein>
    <recommendedName>
        <fullName evidence="3">17 kDa surface antigen</fullName>
    </recommendedName>
</protein>
<evidence type="ECO:0000256" key="1">
    <source>
        <dbReference type="ARBA" id="ARBA00004459"/>
    </source>
</evidence>
<comment type="caution">
    <text evidence="7">The sequence shown here is derived from an EMBL/GenBank/DDBJ whole genome shotgun (WGS) entry which is preliminary data.</text>
</comment>
<evidence type="ECO:0000259" key="6">
    <source>
        <dbReference type="Pfam" id="PF05433"/>
    </source>
</evidence>
<dbReference type="PROSITE" id="PS51257">
    <property type="entry name" value="PROKAR_LIPOPROTEIN"/>
    <property type="match status" value="1"/>
</dbReference>
<dbReference type="InterPro" id="IPR008816">
    <property type="entry name" value="Gly_zipper_2TM_dom"/>
</dbReference>
<sequence>MKTTKIALAGALAATLSLGACAGAGPNQQVGGFSGALVGGIVGSQIGGGPGERIAAGLAGAAIGGLIGGQIGANLDAEEQRRAYFAQQQAFAAPPRQPVRWQGDDAYGEVIAFEPVRSARGFCREYQHTIYIGGRPQQGYGTACRQPDGSWQIVG</sequence>
<dbReference type="Proteomes" id="UP000600449">
    <property type="component" value="Unassembled WGS sequence"/>
</dbReference>
<dbReference type="InterPro" id="IPR016364">
    <property type="entry name" value="Surface_antigen_Rickettsia"/>
</dbReference>
<comment type="similarity">
    <text evidence="2">Belongs to the rickettsiale 17 kDa surface antigen family.</text>
</comment>
<dbReference type="PIRSF" id="PIRSF002721">
    <property type="entry name" value="Surface_antigen_Rickettsia"/>
    <property type="match status" value="1"/>
</dbReference>
<evidence type="ECO:0000313" key="7">
    <source>
        <dbReference type="EMBL" id="GGK39218.1"/>
    </source>
</evidence>
<name>A0A917V5E9_9HYPH</name>
<dbReference type="GO" id="GO:0009279">
    <property type="term" value="C:cell outer membrane"/>
    <property type="evidence" value="ECO:0007669"/>
    <property type="project" value="UniProtKB-SubCell"/>
</dbReference>
<evidence type="ECO:0000256" key="2">
    <source>
        <dbReference type="ARBA" id="ARBA00008681"/>
    </source>
</evidence>
<evidence type="ECO:0000256" key="3">
    <source>
        <dbReference type="ARBA" id="ARBA00015281"/>
    </source>
</evidence>
<evidence type="ECO:0000256" key="4">
    <source>
        <dbReference type="ARBA" id="ARBA00023288"/>
    </source>
</evidence>
<comment type="subcellular location">
    <subcellularLocation>
        <location evidence="1">Cell outer membrane</location>
        <topology evidence="1">Lipid-anchor</topology>
    </subcellularLocation>
</comment>
<evidence type="ECO:0000256" key="5">
    <source>
        <dbReference type="SAM" id="SignalP"/>
    </source>
</evidence>
<feature type="domain" description="Glycine zipper 2TM" evidence="6">
    <location>
        <begin position="31"/>
        <end position="72"/>
    </location>
</feature>
<feature type="chain" id="PRO_5036834363" description="17 kDa surface antigen" evidence="5">
    <location>
        <begin position="23"/>
        <end position="155"/>
    </location>
</feature>
<dbReference type="Pfam" id="PF05433">
    <property type="entry name" value="Rick_17kDa_Anti"/>
    <property type="match status" value="1"/>
</dbReference>
<dbReference type="RefSeq" id="WP_188913842.1">
    <property type="nucleotide sequence ID" value="NZ_BMMF01000008.1"/>
</dbReference>
<organism evidence="7 8">
    <name type="scientific">Salinarimonas ramus</name>
    <dbReference type="NCBI Taxonomy" id="690164"/>
    <lineage>
        <taxon>Bacteria</taxon>
        <taxon>Pseudomonadati</taxon>
        <taxon>Pseudomonadota</taxon>
        <taxon>Alphaproteobacteria</taxon>
        <taxon>Hyphomicrobiales</taxon>
        <taxon>Salinarimonadaceae</taxon>
        <taxon>Salinarimonas</taxon>
    </lineage>
</organism>
<keyword evidence="4" id="KW-0449">Lipoprotein</keyword>
<evidence type="ECO:0000313" key="8">
    <source>
        <dbReference type="Proteomes" id="UP000600449"/>
    </source>
</evidence>
<proteinExistence type="inferred from homology"/>
<feature type="signal peptide" evidence="5">
    <location>
        <begin position="1"/>
        <end position="22"/>
    </location>
</feature>
<gene>
    <name evidence="7" type="primary">omp</name>
    <name evidence="7" type="ORF">GCM10011322_27860</name>
</gene>
<dbReference type="AlphaFoldDB" id="A0A917V5E9"/>
<reference evidence="7 8" key="1">
    <citation type="journal article" date="2014" name="Int. J. Syst. Evol. Microbiol.">
        <title>Complete genome sequence of Corynebacterium casei LMG S-19264T (=DSM 44701T), isolated from a smear-ripened cheese.</title>
        <authorList>
            <consortium name="US DOE Joint Genome Institute (JGI-PGF)"/>
            <person name="Walter F."/>
            <person name="Albersmeier A."/>
            <person name="Kalinowski J."/>
            <person name="Ruckert C."/>
        </authorList>
    </citation>
    <scope>NUCLEOTIDE SEQUENCE [LARGE SCALE GENOMIC DNA]</scope>
    <source>
        <strain evidence="7 8">CGMCC 1.9161</strain>
    </source>
</reference>